<reference evidence="2 3" key="1">
    <citation type="submission" date="2016-07" db="EMBL/GenBank/DDBJ databases">
        <title>Pervasive Adenine N6-methylation of Active Genes in Fungi.</title>
        <authorList>
            <consortium name="DOE Joint Genome Institute"/>
            <person name="Mondo S.J."/>
            <person name="Dannebaum R.O."/>
            <person name="Kuo R.C."/>
            <person name="Labutti K."/>
            <person name="Haridas S."/>
            <person name="Kuo A."/>
            <person name="Salamov A."/>
            <person name="Ahrendt S.R."/>
            <person name="Lipzen A."/>
            <person name="Sullivan W."/>
            <person name="Andreopoulos W.B."/>
            <person name="Clum A."/>
            <person name="Lindquist E."/>
            <person name="Daum C."/>
            <person name="Ramamoorthy G.K."/>
            <person name="Gryganskyi A."/>
            <person name="Culley D."/>
            <person name="Magnuson J.K."/>
            <person name="James T.Y."/>
            <person name="O'Malley M.A."/>
            <person name="Stajich J.E."/>
            <person name="Spatafora J.W."/>
            <person name="Visel A."/>
            <person name="Grigoriev I.V."/>
        </authorList>
    </citation>
    <scope>NUCLEOTIDE SEQUENCE [LARGE SCALE GENOMIC DNA]</scope>
    <source>
        <strain evidence="2 3">CBS 931.73</strain>
    </source>
</reference>
<proteinExistence type="predicted"/>
<feature type="transmembrane region" description="Helical" evidence="1">
    <location>
        <begin position="12"/>
        <end position="30"/>
    </location>
</feature>
<sequence>MVSILRGYPIPIVVILLQCVIFGYISFVYYKELPDPVPTRFSNQEGTSFQTKHKFFSIHITIFYLITFIFMFAGVIVATRLPAKHLKVPGKENWLGIQEREKIVKVLTSKYCLWITVFTAQFLLELNTLLYEVSPAPTLVLS</sequence>
<accession>A0A1Y1XWR0</accession>
<protein>
    <submittedName>
        <fullName evidence="2">Uncharacterized protein</fullName>
    </submittedName>
</protein>
<gene>
    <name evidence="2" type="ORF">K493DRAFT_65473</name>
</gene>
<feature type="transmembrane region" description="Helical" evidence="1">
    <location>
        <begin position="56"/>
        <end position="78"/>
    </location>
</feature>
<evidence type="ECO:0000313" key="3">
    <source>
        <dbReference type="Proteomes" id="UP000193498"/>
    </source>
</evidence>
<keyword evidence="3" id="KW-1185">Reference proteome</keyword>
<organism evidence="2 3">
    <name type="scientific">Basidiobolus meristosporus CBS 931.73</name>
    <dbReference type="NCBI Taxonomy" id="1314790"/>
    <lineage>
        <taxon>Eukaryota</taxon>
        <taxon>Fungi</taxon>
        <taxon>Fungi incertae sedis</taxon>
        <taxon>Zoopagomycota</taxon>
        <taxon>Entomophthoromycotina</taxon>
        <taxon>Basidiobolomycetes</taxon>
        <taxon>Basidiobolales</taxon>
        <taxon>Basidiobolaceae</taxon>
        <taxon>Basidiobolus</taxon>
    </lineage>
</organism>
<dbReference type="AlphaFoldDB" id="A0A1Y1XWR0"/>
<keyword evidence="1" id="KW-0472">Membrane</keyword>
<dbReference type="InParanoid" id="A0A1Y1XWR0"/>
<evidence type="ECO:0000313" key="2">
    <source>
        <dbReference type="EMBL" id="ORX89784.1"/>
    </source>
</evidence>
<name>A0A1Y1XWR0_9FUNG</name>
<evidence type="ECO:0000256" key="1">
    <source>
        <dbReference type="SAM" id="Phobius"/>
    </source>
</evidence>
<dbReference type="EMBL" id="MCFE01000422">
    <property type="protein sequence ID" value="ORX89784.1"/>
    <property type="molecule type" value="Genomic_DNA"/>
</dbReference>
<keyword evidence="1" id="KW-1133">Transmembrane helix</keyword>
<dbReference type="Proteomes" id="UP000193498">
    <property type="component" value="Unassembled WGS sequence"/>
</dbReference>
<comment type="caution">
    <text evidence="2">The sequence shown here is derived from an EMBL/GenBank/DDBJ whole genome shotgun (WGS) entry which is preliminary data.</text>
</comment>
<keyword evidence="1" id="KW-0812">Transmembrane</keyword>